<accession>A0AA38C9P8</accession>
<reference evidence="2 3" key="1">
    <citation type="journal article" date="2021" name="Nat. Plants">
        <title>The Taxus genome provides insights into paclitaxel biosynthesis.</title>
        <authorList>
            <person name="Xiong X."/>
            <person name="Gou J."/>
            <person name="Liao Q."/>
            <person name="Li Y."/>
            <person name="Zhou Q."/>
            <person name="Bi G."/>
            <person name="Li C."/>
            <person name="Du R."/>
            <person name="Wang X."/>
            <person name="Sun T."/>
            <person name="Guo L."/>
            <person name="Liang H."/>
            <person name="Lu P."/>
            <person name="Wu Y."/>
            <person name="Zhang Z."/>
            <person name="Ro D.K."/>
            <person name="Shang Y."/>
            <person name="Huang S."/>
            <person name="Yan J."/>
        </authorList>
    </citation>
    <scope>NUCLEOTIDE SEQUENCE [LARGE SCALE GENOMIC DNA]</scope>
    <source>
        <strain evidence="2">Ta-2019</strain>
    </source>
</reference>
<evidence type="ECO:0000313" key="3">
    <source>
        <dbReference type="Proteomes" id="UP000824469"/>
    </source>
</evidence>
<dbReference type="EMBL" id="JAHRHJ020000011">
    <property type="protein sequence ID" value="KAH9295156.1"/>
    <property type="molecule type" value="Genomic_DNA"/>
</dbReference>
<feature type="non-terminal residue" evidence="2">
    <location>
        <position position="256"/>
    </location>
</feature>
<feature type="coiled-coil region" evidence="1">
    <location>
        <begin position="222"/>
        <end position="249"/>
    </location>
</feature>
<protein>
    <submittedName>
        <fullName evidence="2">Uncharacterized protein</fullName>
    </submittedName>
</protein>
<dbReference type="Proteomes" id="UP000824469">
    <property type="component" value="Unassembled WGS sequence"/>
</dbReference>
<comment type="caution">
    <text evidence="2">The sequence shown here is derived from an EMBL/GenBank/DDBJ whole genome shotgun (WGS) entry which is preliminary data.</text>
</comment>
<evidence type="ECO:0000256" key="1">
    <source>
        <dbReference type="SAM" id="Coils"/>
    </source>
</evidence>
<feature type="coiled-coil region" evidence="1">
    <location>
        <begin position="68"/>
        <end position="95"/>
    </location>
</feature>
<gene>
    <name evidence="2" type="ORF">KI387_038744</name>
</gene>
<feature type="non-terminal residue" evidence="2">
    <location>
        <position position="1"/>
    </location>
</feature>
<dbReference type="AlphaFoldDB" id="A0AA38C9P8"/>
<organism evidence="2 3">
    <name type="scientific">Taxus chinensis</name>
    <name type="common">Chinese yew</name>
    <name type="synonym">Taxus wallichiana var. chinensis</name>
    <dbReference type="NCBI Taxonomy" id="29808"/>
    <lineage>
        <taxon>Eukaryota</taxon>
        <taxon>Viridiplantae</taxon>
        <taxon>Streptophyta</taxon>
        <taxon>Embryophyta</taxon>
        <taxon>Tracheophyta</taxon>
        <taxon>Spermatophyta</taxon>
        <taxon>Pinopsida</taxon>
        <taxon>Pinidae</taxon>
        <taxon>Conifers II</taxon>
        <taxon>Cupressales</taxon>
        <taxon>Taxaceae</taxon>
        <taxon>Taxus</taxon>
    </lineage>
</organism>
<proteinExistence type="predicted"/>
<sequence>VSPAKSAKKPKIVSRVSVDASGHKFAEISTPAADKTKENIAASDYQITRVDLGKVTTEGAQQDAQDAMNVLCQKLKETKVSRDELKEKVEQLTEVLLKLSKPSQSTPSSSTPTPIRFDFSSVPVIEKINEKGRMVDEWIQRLLLQGRKVIDDTVEVYKSLEEMKKDGDKMNDEFSQEAGNLKLTLEALNALKKIPSQVLVEEGIIPHGDKHFQLTKAIRFKIKILSEACNKLRESRDQLIDATSDIEEELFKIFPK</sequence>
<keyword evidence="3" id="KW-1185">Reference proteome</keyword>
<name>A0AA38C9P8_TAXCH</name>
<keyword evidence="1" id="KW-0175">Coiled coil</keyword>
<evidence type="ECO:0000313" key="2">
    <source>
        <dbReference type="EMBL" id="KAH9295156.1"/>
    </source>
</evidence>